<evidence type="ECO:0000256" key="9">
    <source>
        <dbReference type="ARBA" id="ARBA00023163"/>
    </source>
</evidence>
<name>A0A0N4UXJ5_ENTVE</name>
<evidence type="ECO:0000259" key="18">
    <source>
        <dbReference type="Pfam" id="PF04565"/>
    </source>
</evidence>
<reference evidence="20 21" key="2">
    <citation type="submission" date="2018-10" db="EMBL/GenBank/DDBJ databases">
        <authorList>
            <consortium name="Pathogen Informatics"/>
        </authorList>
    </citation>
    <scope>NUCLEOTIDE SEQUENCE [LARGE SCALE GENOMIC DNA]</scope>
</reference>
<dbReference type="PANTHER" id="PTHR20856">
    <property type="entry name" value="DNA-DIRECTED RNA POLYMERASE I SUBUNIT 2"/>
    <property type="match status" value="1"/>
</dbReference>
<evidence type="ECO:0000256" key="6">
    <source>
        <dbReference type="ARBA" id="ARBA00022723"/>
    </source>
</evidence>
<evidence type="ECO:0000256" key="7">
    <source>
        <dbReference type="ARBA" id="ARBA00022771"/>
    </source>
</evidence>
<keyword evidence="9 13" id="KW-0804">Transcription</keyword>
<dbReference type="Gene3D" id="3.90.1110.10">
    <property type="entry name" value="RNA polymerase Rpb2, domain 2"/>
    <property type="match status" value="1"/>
</dbReference>
<evidence type="ECO:0000256" key="13">
    <source>
        <dbReference type="RuleBase" id="RU363031"/>
    </source>
</evidence>
<keyword evidence="3 13" id="KW-0240">DNA-directed RNA polymerase</keyword>
<evidence type="ECO:0000259" key="14">
    <source>
        <dbReference type="Pfam" id="PF00562"/>
    </source>
</evidence>
<sequence length="1151" mass="129809">MEPCDISSYHVESFNYLAQKGIKLAALDVPAEKFRMENGDAVELKYTGAELGYPAIENSGAGNVDMLKIYPSECRQRGLTYRAPLKVVIQIFVNGIRIESCECLAGEELFDGNKHIQVPIMLRSIRCHLYGLSKQQLVARGEEATEKGGYFICKGSEKVIRLLVANRQNYPLAIVRRSFREKGKMFTQYGVMIRCVRESHSAAMLTLHYQESGAICVAIQFRRELFYIPLMYILKALVPMTDITIRDHLVRGRSGDNFWKGCVNSMLAICQEDGVINQEKALNLLGSKFRVILGERVGPWETDADVARYLLRYCVAIHLNSNEDKFFLLAYMTQKLVALVNGECAPESPDNPQFQEGLVSGHIILLIIRERLELLLNTARRRIESNEKRKTLQATLTSRDLLKAIGNQRGGGPVTHGLEFFLATGNLITRGGLGLQQDTGFSVIAERINHLRFVSHFRQLLQHILKYPIWLKRAIHRGAFFMEMRTTDVRKLRPEAWGFICPVHTPDGAPCGLLNHVTANVRIVTDLSHTEGLLQYLGELGIFGHHERAFELSQKLYNVMVDGRFVGYVPVKKAKLVEHQLRLAKVSANDSRVPYVSEITLIEYSPDPSKIQTQYPGLYIFTGPARLVRPVYNLVAKCTELIGTFEQVYLSICIDPEEAEPGVTQHQEQHPSCLFSFAANLIPFPDHNQSPRNVYQCQMGKQTMGTPVHAWHCRADNKMYRLQFPQDPLLMLEAYRVYEMGEYPLGTNACVAVISYTGYDMEDAMVINKSSFQRGFAHGTVIKVERLNLAVDAATANLVFLSDPSHQYDSIGEDGLPIPGRLYNENDPYCSVFDLDNGNYRIYKYKASEAAFCGLVRIVYESAYVGKRHALIQWRIQRNPIIGDKFASRHGQKGINSFLWPAESMPFSESGMVPDIIFNPHGFPSRMTIGMMIESMAGKAAAMHGAIYDASPFVFNEDSTAIDYFGKLLTSAGYNYYGNETMYSGVDGREMEVQIFFGIVYYQRLRHMVADKFQVRATGPVDPATLQPVKGRKKGGGIRFGEMERDAVIAHGAAFALHDRLFNCSDRDLAYVCARCKSIVSTMRASLLSLRDAKKKSLEDFTEKQICRMCRKSDEIYAVEVPRVLRFLASELSTVNINLQFEIKMSSGMAQ</sequence>
<reference evidence="22" key="1">
    <citation type="submission" date="2017-02" db="UniProtKB">
        <authorList>
            <consortium name="WormBaseParasite"/>
        </authorList>
    </citation>
    <scope>IDENTIFICATION</scope>
</reference>
<dbReference type="FunFam" id="2.40.270.10:FF:000011">
    <property type="entry name" value="DNA-directed RNA polymerase subunit beta"/>
    <property type="match status" value="1"/>
</dbReference>
<evidence type="ECO:0000256" key="11">
    <source>
        <dbReference type="ARBA" id="ARBA00047768"/>
    </source>
</evidence>
<evidence type="ECO:0000259" key="16">
    <source>
        <dbReference type="Pfam" id="PF04561"/>
    </source>
</evidence>
<keyword evidence="6" id="KW-0479">Metal-binding</keyword>
<comment type="similarity">
    <text evidence="2 12">Belongs to the RNA polymerase beta chain family.</text>
</comment>
<dbReference type="InterPro" id="IPR037033">
    <property type="entry name" value="DNA-dir_RNAP_su2_hyb_sf"/>
</dbReference>
<dbReference type="FunFam" id="2.40.270.10:FF:000006">
    <property type="entry name" value="DNA-directed RNA polymerase subunit beta"/>
    <property type="match status" value="1"/>
</dbReference>
<keyword evidence="7" id="KW-0863">Zinc-finger</keyword>
<dbReference type="InterPro" id="IPR007641">
    <property type="entry name" value="RNA_pol_Rpb2_7"/>
</dbReference>
<proteinExistence type="inferred from homology"/>
<evidence type="ECO:0000259" key="15">
    <source>
        <dbReference type="Pfam" id="PF04560"/>
    </source>
</evidence>
<evidence type="ECO:0000256" key="12">
    <source>
        <dbReference type="RuleBase" id="RU000434"/>
    </source>
</evidence>
<feature type="domain" description="DNA-directed RNA polymerase subunit 2 hybrid-binding" evidence="14">
    <location>
        <begin position="679"/>
        <end position="1034"/>
    </location>
</feature>
<dbReference type="GO" id="GO:0003677">
    <property type="term" value="F:DNA binding"/>
    <property type="evidence" value="ECO:0007669"/>
    <property type="project" value="InterPro"/>
</dbReference>
<keyword evidence="21" id="KW-1185">Reference proteome</keyword>
<dbReference type="SUPFAM" id="SSF64484">
    <property type="entry name" value="beta and beta-prime subunits of DNA dependent RNA-polymerase"/>
    <property type="match status" value="1"/>
</dbReference>
<comment type="function">
    <text evidence="13">DNA-dependent RNA polymerase catalyzes the transcription of DNA into RNA using the four ribonucleoside triphosphates as substrates.</text>
</comment>
<dbReference type="InterPro" id="IPR007642">
    <property type="entry name" value="RNA_pol_Rpb2_2"/>
</dbReference>
<evidence type="ECO:0000256" key="2">
    <source>
        <dbReference type="ARBA" id="ARBA00006835"/>
    </source>
</evidence>
<evidence type="ECO:0000313" key="20">
    <source>
        <dbReference type="EMBL" id="VDD86822.1"/>
    </source>
</evidence>
<dbReference type="InterPro" id="IPR007121">
    <property type="entry name" value="RNA_pol_bsu_CS"/>
</dbReference>
<dbReference type="Pfam" id="PF04560">
    <property type="entry name" value="RNA_pol_Rpb2_7"/>
    <property type="match status" value="1"/>
</dbReference>
<evidence type="ECO:0000313" key="21">
    <source>
        <dbReference type="Proteomes" id="UP000274131"/>
    </source>
</evidence>
<feature type="domain" description="DNA-directed RNA polymerase I subunit RPA2" evidence="19">
    <location>
        <begin position="566"/>
        <end position="629"/>
    </location>
</feature>
<dbReference type="InterPro" id="IPR007645">
    <property type="entry name" value="RNA_pol_Rpb2_3"/>
</dbReference>
<dbReference type="InterPro" id="IPR015712">
    <property type="entry name" value="DNA-dir_RNA_pol_su2"/>
</dbReference>
<dbReference type="InterPro" id="IPR007120">
    <property type="entry name" value="DNA-dir_RNAP_su2_dom"/>
</dbReference>
<dbReference type="InterPro" id="IPR037034">
    <property type="entry name" value="RNA_pol_Rpb2_2_sf"/>
</dbReference>
<dbReference type="Gene3D" id="2.40.50.150">
    <property type="match status" value="1"/>
</dbReference>
<dbReference type="OrthoDB" id="10248617at2759"/>
<dbReference type="FunFam" id="3.90.1800.10:FF:000004">
    <property type="entry name" value="DNA-directed RNA polymerase subunit beta"/>
    <property type="match status" value="1"/>
</dbReference>
<evidence type="ECO:0000256" key="1">
    <source>
        <dbReference type="ARBA" id="ARBA00004123"/>
    </source>
</evidence>
<accession>A0A0N4UXJ5</accession>
<dbReference type="InterPro" id="IPR007644">
    <property type="entry name" value="RNA_pol_bsu_protrusion"/>
</dbReference>
<evidence type="ECO:0000256" key="8">
    <source>
        <dbReference type="ARBA" id="ARBA00022833"/>
    </source>
</evidence>
<feature type="domain" description="RNA polymerase Rpb2" evidence="15">
    <location>
        <begin position="1036"/>
        <end position="1142"/>
    </location>
</feature>
<dbReference type="Pfam" id="PF04563">
    <property type="entry name" value="RNA_pol_Rpb2_1"/>
    <property type="match status" value="1"/>
</dbReference>
<dbReference type="GO" id="GO:0003899">
    <property type="term" value="F:DNA-directed RNA polymerase activity"/>
    <property type="evidence" value="ECO:0007669"/>
    <property type="project" value="UniProtKB-EC"/>
</dbReference>
<protein>
    <recommendedName>
        <fullName evidence="13">DNA-directed RNA polymerase subunit beta</fullName>
        <ecNumber evidence="13">2.7.7.6</ecNumber>
    </recommendedName>
</protein>
<dbReference type="GO" id="GO:0008270">
    <property type="term" value="F:zinc ion binding"/>
    <property type="evidence" value="ECO:0007669"/>
    <property type="project" value="UniProtKB-KW"/>
</dbReference>
<dbReference type="Pfam" id="PF04565">
    <property type="entry name" value="RNA_pol_Rpb2_3"/>
    <property type="match status" value="1"/>
</dbReference>
<feature type="domain" description="RNA polymerase Rpb2" evidence="16">
    <location>
        <begin position="195"/>
        <end position="350"/>
    </location>
</feature>
<feature type="domain" description="RNA polymerase beta subunit protrusion" evidence="17">
    <location>
        <begin position="8"/>
        <end position="391"/>
    </location>
</feature>
<dbReference type="GO" id="GO:0032549">
    <property type="term" value="F:ribonucleoside binding"/>
    <property type="evidence" value="ECO:0007669"/>
    <property type="project" value="InterPro"/>
</dbReference>
<keyword evidence="5 13" id="KW-0548">Nucleotidyltransferase</keyword>
<evidence type="ECO:0000256" key="10">
    <source>
        <dbReference type="ARBA" id="ARBA00023242"/>
    </source>
</evidence>
<dbReference type="GO" id="GO:0005634">
    <property type="term" value="C:nucleus"/>
    <property type="evidence" value="ECO:0007669"/>
    <property type="project" value="UniProtKB-SubCell"/>
</dbReference>
<dbReference type="InterPro" id="IPR009674">
    <property type="entry name" value="Rpa2_dom_4"/>
</dbReference>
<dbReference type="GO" id="GO:0006351">
    <property type="term" value="P:DNA-templated transcription"/>
    <property type="evidence" value="ECO:0007669"/>
    <property type="project" value="InterPro"/>
</dbReference>
<dbReference type="STRING" id="51028.A0A0N4UXJ5"/>
<gene>
    <name evidence="20" type="ORF">EVEC_LOCUS1965</name>
</gene>
<evidence type="ECO:0000313" key="22">
    <source>
        <dbReference type="WBParaSite" id="EVEC_0000225701-mRNA-1"/>
    </source>
</evidence>
<dbReference type="CDD" id="cd00653">
    <property type="entry name" value="RNA_pol_B_RPB2"/>
    <property type="match status" value="1"/>
</dbReference>
<dbReference type="PROSITE" id="PS01166">
    <property type="entry name" value="RNA_POL_BETA"/>
    <property type="match status" value="1"/>
</dbReference>
<dbReference type="EC" id="2.7.7.6" evidence="13"/>
<dbReference type="Pfam" id="PF00562">
    <property type="entry name" value="RNA_pol_Rpb2_6"/>
    <property type="match status" value="1"/>
</dbReference>
<evidence type="ECO:0000259" key="17">
    <source>
        <dbReference type="Pfam" id="PF04563"/>
    </source>
</evidence>
<dbReference type="Proteomes" id="UP000274131">
    <property type="component" value="Unassembled WGS sequence"/>
</dbReference>
<dbReference type="Gene3D" id="2.40.270.10">
    <property type="entry name" value="DNA-directed RNA polymerase, subunit 2, domain 6"/>
    <property type="match status" value="1"/>
</dbReference>
<dbReference type="GO" id="GO:0000428">
    <property type="term" value="C:DNA-directed RNA polymerase complex"/>
    <property type="evidence" value="ECO:0007669"/>
    <property type="project" value="UniProtKB-KW"/>
</dbReference>
<feature type="domain" description="RNA polymerase Rpb2" evidence="18">
    <location>
        <begin position="469"/>
        <end position="523"/>
    </location>
</feature>
<dbReference type="InterPro" id="IPR014724">
    <property type="entry name" value="RNA_pol_RPB2_OB-fold"/>
</dbReference>
<dbReference type="WBParaSite" id="EVEC_0000225701-mRNA-1">
    <property type="protein sequence ID" value="EVEC_0000225701-mRNA-1"/>
    <property type="gene ID" value="EVEC_0000225701"/>
</dbReference>
<dbReference type="Pfam" id="PF04561">
    <property type="entry name" value="RNA_pol_Rpb2_2"/>
    <property type="match status" value="1"/>
</dbReference>
<comment type="catalytic activity">
    <reaction evidence="11">
        <text>RNA(n) + a ribonucleoside 5'-triphosphate = RNA(n+1) + diphosphate</text>
        <dbReference type="Rhea" id="RHEA:21248"/>
        <dbReference type="Rhea" id="RHEA-COMP:14527"/>
        <dbReference type="Rhea" id="RHEA-COMP:17342"/>
        <dbReference type="ChEBI" id="CHEBI:33019"/>
        <dbReference type="ChEBI" id="CHEBI:61557"/>
        <dbReference type="ChEBI" id="CHEBI:140395"/>
        <dbReference type="EC" id="2.7.7.6"/>
    </reaction>
    <physiologicalReaction direction="left-to-right" evidence="11">
        <dbReference type="Rhea" id="RHEA:21249"/>
    </physiologicalReaction>
</comment>
<evidence type="ECO:0000256" key="4">
    <source>
        <dbReference type="ARBA" id="ARBA00022679"/>
    </source>
</evidence>
<evidence type="ECO:0000259" key="19">
    <source>
        <dbReference type="Pfam" id="PF06883"/>
    </source>
</evidence>
<dbReference type="EMBL" id="UXUI01007295">
    <property type="protein sequence ID" value="VDD86822.1"/>
    <property type="molecule type" value="Genomic_DNA"/>
</dbReference>
<organism evidence="22">
    <name type="scientific">Enterobius vermicularis</name>
    <name type="common">Human pinworm</name>
    <dbReference type="NCBI Taxonomy" id="51028"/>
    <lineage>
        <taxon>Eukaryota</taxon>
        <taxon>Metazoa</taxon>
        <taxon>Ecdysozoa</taxon>
        <taxon>Nematoda</taxon>
        <taxon>Chromadorea</taxon>
        <taxon>Rhabditida</taxon>
        <taxon>Spirurina</taxon>
        <taxon>Oxyuridomorpha</taxon>
        <taxon>Oxyuroidea</taxon>
        <taxon>Oxyuridae</taxon>
        <taxon>Enterobius</taxon>
    </lineage>
</organism>
<dbReference type="AlphaFoldDB" id="A0A0N4UXJ5"/>
<dbReference type="Pfam" id="PF06883">
    <property type="entry name" value="RNA_pol_Rpa2_4"/>
    <property type="match status" value="1"/>
</dbReference>
<dbReference type="Gene3D" id="3.90.1800.10">
    <property type="entry name" value="RNA polymerase alpha subunit dimerisation domain"/>
    <property type="match status" value="1"/>
</dbReference>
<comment type="subcellular location">
    <subcellularLocation>
        <location evidence="1">Nucleus</location>
    </subcellularLocation>
</comment>
<dbReference type="Gene3D" id="3.90.1100.10">
    <property type="match status" value="2"/>
</dbReference>
<evidence type="ECO:0000256" key="3">
    <source>
        <dbReference type="ARBA" id="ARBA00022478"/>
    </source>
</evidence>
<evidence type="ECO:0000256" key="5">
    <source>
        <dbReference type="ARBA" id="ARBA00022695"/>
    </source>
</evidence>
<keyword evidence="10" id="KW-0539">Nucleus</keyword>
<keyword evidence="4 13" id="KW-0808">Transferase</keyword>
<keyword evidence="8" id="KW-0862">Zinc</keyword>